<feature type="compositionally biased region" description="Basic and acidic residues" evidence="2">
    <location>
        <begin position="237"/>
        <end position="246"/>
    </location>
</feature>
<accession>A0A2Z6M6I3</accession>
<sequence>MRGLHLLCKCCGVYGHVARNCTKVTFRHENGNKNVSDNIGNIVKDSAPEKPTAAELPSNNILNMERADVEAEIKGDDIYGDWLVVDRKRNKGRKSRPKTQQELANVQGGIFKNFNDKNLNFSQLNDVGQVKADGASKQDGGPYFHPGGSYETPKVWSKKNKRARGMTTNIKRPTNTLLKNNSLQPGGKELNPAPVILKREGRVGANIKPDTMIQQPRKLTETAEIVFDASRLAKTHTQNDETRLKPPDLPIGTGIMARATDDEMVVETPTARG</sequence>
<reference evidence="5" key="1">
    <citation type="journal article" date="2017" name="Front. Plant Sci.">
        <title>Climate Clever Clovers: New Paradigm to Reduce the Environmental Footprint of Ruminants by Breeding Low Methanogenic Forages Utilizing Haplotype Variation.</title>
        <authorList>
            <person name="Kaur P."/>
            <person name="Appels R."/>
            <person name="Bayer P.E."/>
            <person name="Keeble-Gagnere G."/>
            <person name="Wang J."/>
            <person name="Hirakawa H."/>
            <person name="Shirasawa K."/>
            <person name="Vercoe P."/>
            <person name="Stefanova K."/>
            <person name="Durmic Z."/>
            <person name="Nichols P."/>
            <person name="Revell C."/>
            <person name="Isobe S.N."/>
            <person name="Edwards D."/>
            <person name="Erskine W."/>
        </authorList>
    </citation>
    <scope>NUCLEOTIDE SEQUENCE [LARGE SCALE GENOMIC DNA]</scope>
    <source>
        <strain evidence="5">cv. Daliak</strain>
    </source>
</reference>
<keyword evidence="1" id="KW-0479">Metal-binding</keyword>
<protein>
    <recommendedName>
        <fullName evidence="3">CCHC-type domain-containing protein</fullName>
    </recommendedName>
</protein>
<feature type="domain" description="CCHC-type" evidence="3">
    <location>
        <begin position="8"/>
        <end position="23"/>
    </location>
</feature>
<evidence type="ECO:0000259" key="3">
    <source>
        <dbReference type="PROSITE" id="PS50158"/>
    </source>
</evidence>
<keyword evidence="5" id="KW-1185">Reference proteome</keyword>
<evidence type="ECO:0000256" key="1">
    <source>
        <dbReference type="PROSITE-ProRule" id="PRU00047"/>
    </source>
</evidence>
<name>A0A2Z6M6I3_TRISU</name>
<evidence type="ECO:0000313" key="4">
    <source>
        <dbReference type="EMBL" id="GAU27756.1"/>
    </source>
</evidence>
<dbReference type="GO" id="GO:0008270">
    <property type="term" value="F:zinc ion binding"/>
    <property type="evidence" value="ECO:0007669"/>
    <property type="project" value="UniProtKB-KW"/>
</dbReference>
<evidence type="ECO:0000313" key="5">
    <source>
        <dbReference type="Proteomes" id="UP000242715"/>
    </source>
</evidence>
<organism evidence="4 5">
    <name type="scientific">Trifolium subterraneum</name>
    <name type="common">Subterranean clover</name>
    <dbReference type="NCBI Taxonomy" id="3900"/>
    <lineage>
        <taxon>Eukaryota</taxon>
        <taxon>Viridiplantae</taxon>
        <taxon>Streptophyta</taxon>
        <taxon>Embryophyta</taxon>
        <taxon>Tracheophyta</taxon>
        <taxon>Spermatophyta</taxon>
        <taxon>Magnoliopsida</taxon>
        <taxon>eudicotyledons</taxon>
        <taxon>Gunneridae</taxon>
        <taxon>Pentapetalae</taxon>
        <taxon>rosids</taxon>
        <taxon>fabids</taxon>
        <taxon>Fabales</taxon>
        <taxon>Fabaceae</taxon>
        <taxon>Papilionoideae</taxon>
        <taxon>50 kb inversion clade</taxon>
        <taxon>NPAAA clade</taxon>
        <taxon>Hologalegina</taxon>
        <taxon>IRL clade</taxon>
        <taxon>Trifolieae</taxon>
        <taxon>Trifolium</taxon>
    </lineage>
</organism>
<feature type="region of interest" description="Disordered" evidence="2">
    <location>
        <begin position="135"/>
        <end position="163"/>
    </location>
</feature>
<dbReference type="Proteomes" id="UP000242715">
    <property type="component" value="Unassembled WGS sequence"/>
</dbReference>
<dbReference type="GO" id="GO:0003676">
    <property type="term" value="F:nucleic acid binding"/>
    <property type="evidence" value="ECO:0007669"/>
    <property type="project" value="InterPro"/>
</dbReference>
<gene>
    <name evidence="4" type="ORF">TSUD_215670</name>
</gene>
<keyword evidence="1" id="KW-0863">Zinc-finger</keyword>
<dbReference type="PROSITE" id="PS50158">
    <property type="entry name" value="ZF_CCHC"/>
    <property type="match status" value="1"/>
</dbReference>
<evidence type="ECO:0000256" key="2">
    <source>
        <dbReference type="SAM" id="MobiDB-lite"/>
    </source>
</evidence>
<dbReference type="EMBL" id="DF973361">
    <property type="protein sequence ID" value="GAU27756.1"/>
    <property type="molecule type" value="Genomic_DNA"/>
</dbReference>
<dbReference type="AlphaFoldDB" id="A0A2Z6M6I3"/>
<proteinExistence type="predicted"/>
<feature type="region of interest" description="Disordered" evidence="2">
    <location>
        <begin position="233"/>
        <end position="254"/>
    </location>
</feature>
<dbReference type="InterPro" id="IPR001878">
    <property type="entry name" value="Znf_CCHC"/>
</dbReference>
<keyword evidence="1" id="KW-0862">Zinc</keyword>